<feature type="region of interest" description="Disordered" evidence="1">
    <location>
        <begin position="1"/>
        <end position="28"/>
    </location>
</feature>
<dbReference type="Proteomes" id="UP000309038">
    <property type="component" value="Unassembled WGS sequence"/>
</dbReference>
<feature type="region of interest" description="Disordered" evidence="1">
    <location>
        <begin position="178"/>
        <end position="317"/>
    </location>
</feature>
<gene>
    <name evidence="2" type="ORF">EW026_g8149</name>
</gene>
<reference evidence="2 3" key="1">
    <citation type="submission" date="2019-02" db="EMBL/GenBank/DDBJ databases">
        <title>Genome sequencing of the rare red list fungi Phlebia centrifuga.</title>
        <authorList>
            <person name="Buettner E."/>
            <person name="Kellner H."/>
        </authorList>
    </citation>
    <scope>NUCLEOTIDE SEQUENCE [LARGE SCALE GENOMIC DNA]</scope>
    <source>
        <strain evidence="2 3">DSM 108282</strain>
    </source>
</reference>
<evidence type="ECO:0000256" key="1">
    <source>
        <dbReference type="SAM" id="MobiDB-lite"/>
    </source>
</evidence>
<feature type="compositionally biased region" description="Acidic residues" evidence="1">
    <location>
        <begin position="272"/>
        <end position="293"/>
    </location>
</feature>
<organism evidence="2 3">
    <name type="scientific">Hermanssonia centrifuga</name>
    <dbReference type="NCBI Taxonomy" id="98765"/>
    <lineage>
        <taxon>Eukaryota</taxon>
        <taxon>Fungi</taxon>
        <taxon>Dikarya</taxon>
        <taxon>Basidiomycota</taxon>
        <taxon>Agaricomycotina</taxon>
        <taxon>Agaricomycetes</taxon>
        <taxon>Polyporales</taxon>
        <taxon>Meruliaceae</taxon>
        <taxon>Hermanssonia</taxon>
    </lineage>
</organism>
<dbReference type="EMBL" id="SGPJ01000858">
    <property type="protein sequence ID" value="THG92933.1"/>
    <property type="molecule type" value="Genomic_DNA"/>
</dbReference>
<dbReference type="AlphaFoldDB" id="A0A4S4K5B3"/>
<feature type="compositionally biased region" description="Acidic residues" evidence="1">
    <location>
        <begin position="235"/>
        <end position="245"/>
    </location>
</feature>
<name>A0A4S4K5B3_9APHY</name>
<evidence type="ECO:0000313" key="2">
    <source>
        <dbReference type="EMBL" id="THG92933.1"/>
    </source>
</evidence>
<accession>A0A4S4K5B3</accession>
<protein>
    <submittedName>
        <fullName evidence="2">Uncharacterized protein</fullName>
    </submittedName>
</protein>
<proteinExistence type="predicted"/>
<feature type="compositionally biased region" description="Polar residues" evidence="1">
    <location>
        <begin position="1"/>
        <end position="11"/>
    </location>
</feature>
<comment type="caution">
    <text evidence="2">The sequence shown here is derived from an EMBL/GenBank/DDBJ whole genome shotgun (WGS) entry which is preliminary data.</text>
</comment>
<keyword evidence="3" id="KW-1185">Reference proteome</keyword>
<evidence type="ECO:0000313" key="3">
    <source>
        <dbReference type="Proteomes" id="UP000309038"/>
    </source>
</evidence>
<feature type="compositionally biased region" description="Basic and acidic residues" evidence="1">
    <location>
        <begin position="246"/>
        <end position="260"/>
    </location>
</feature>
<sequence length="317" mass="34017">MSTSAPANSYGTWKGNADKHVPSELLPKKRWSPAEVKAAKAAEANTKQLQILDTIACLQAELDSEHSKTAKILPPDPANLVPHNTVAKTYLKKKATGAAKLSADPAPPPAVVAVKPTHRNVPEKITQAKIDMLAQHLKIALQSKNLKTPQAPGRGKENALPGVPMTISSGLYYYSSKASSPTPIKKSKPSTRIGGFLVPTPSLTEAKKTTRSSRVARVFDDEGSNDGVFNIQDVPDSDFERDDNLDEGHPEQDCKMHDASMDNTLVGKPGGDEEEAEEDINVDSDGGEEEEDFLIQPEKTSDSVGSETVAVESRTTA</sequence>